<dbReference type="SUPFAM" id="SSF69279">
    <property type="entry name" value="Phage tail proteins"/>
    <property type="match status" value="1"/>
</dbReference>
<dbReference type="Proteomes" id="UP001209854">
    <property type="component" value="Unassembled WGS sequence"/>
</dbReference>
<accession>A0ABT3MW81</accession>
<dbReference type="Pfam" id="PF05954">
    <property type="entry name" value="Phage_GPD"/>
    <property type="match status" value="1"/>
</dbReference>
<dbReference type="RefSeq" id="WP_262568457.1">
    <property type="nucleotide sequence ID" value="NZ_JAPFCC010000001.1"/>
</dbReference>
<reference evidence="1 2" key="1">
    <citation type="submission" date="2022-10" db="EMBL/GenBank/DDBJ databases">
        <title>High-quality genome sequences of two octocoral-associated bacteria, Endozoicomonas euniceicola EF212 and Endozoicomonas gorgoniicola PS125.</title>
        <authorList>
            <person name="Chiou Y.-J."/>
            <person name="Chen Y.-H."/>
        </authorList>
    </citation>
    <scope>NUCLEOTIDE SEQUENCE [LARGE SCALE GENOMIC DNA]</scope>
    <source>
        <strain evidence="1 2">PS125</strain>
    </source>
</reference>
<protein>
    <submittedName>
        <fullName evidence="1">Contractile injection system protein, VgrG/Pvc8 family</fullName>
    </submittedName>
</protein>
<dbReference type="EMBL" id="JAPFCC010000001">
    <property type="protein sequence ID" value="MCW7553639.1"/>
    <property type="molecule type" value="Genomic_DNA"/>
</dbReference>
<evidence type="ECO:0000313" key="1">
    <source>
        <dbReference type="EMBL" id="MCW7553639.1"/>
    </source>
</evidence>
<keyword evidence="2" id="KW-1185">Reference proteome</keyword>
<organism evidence="1 2">
    <name type="scientific">Endozoicomonas gorgoniicola</name>
    <dbReference type="NCBI Taxonomy" id="1234144"/>
    <lineage>
        <taxon>Bacteria</taxon>
        <taxon>Pseudomonadati</taxon>
        <taxon>Pseudomonadota</taxon>
        <taxon>Gammaproteobacteria</taxon>
        <taxon>Oceanospirillales</taxon>
        <taxon>Endozoicomonadaceae</taxon>
        <taxon>Endozoicomonas</taxon>
    </lineage>
</organism>
<sequence length="339" mass="37848">MEPDFKITIGGKDKTAAIRERLIRLSITDEAGHKSDSLVLELNDDGRLDFPAKEQNILVWTGYKDPLTGQSDLVFRGNYQLDGVEFPFPDSKMIISASGARLRGSFTSPRDDVWIESSLGDIAETIAKRHGFELAISESLKGVEVFFEDQKAQSDADLLTRLATRYNATLKPVGDKLVLFERGDGKSVSGKPVKPVAVPITEETRGNVRLSGRVRQKSVRANYRNLDAAKQLFVETSDEQPQKVLDQVFDFEADARQAAFAELHDIQRQQFEFIMNRMPANPALRAEAMVTISGHPRRQANGEWVIKRLTETLDNQGLWQGFTASYPKGRVKGLPDPQG</sequence>
<proteinExistence type="predicted"/>
<evidence type="ECO:0000313" key="2">
    <source>
        <dbReference type="Proteomes" id="UP001209854"/>
    </source>
</evidence>
<comment type="caution">
    <text evidence="1">The sequence shown here is derived from an EMBL/GenBank/DDBJ whole genome shotgun (WGS) entry which is preliminary data.</text>
</comment>
<name>A0ABT3MW81_9GAMM</name>
<gene>
    <name evidence="1" type="ORF">NX722_13580</name>
</gene>